<proteinExistence type="predicted"/>
<gene>
    <name evidence="1" type="ORF">EJ571_25200</name>
</gene>
<dbReference type="EMBL" id="RXLR01000024">
    <property type="protein sequence ID" value="TDH18026.1"/>
    <property type="molecule type" value="Genomic_DNA"/>
</dbReference>
<dbReference type="Proteomes" id="UP000295627">
    <property type="component" value="Unassembled WGS sequence"/>
</dbReference>
<reference evidence="1 2" key="1">
    <citation type="journal article" date="2019" name="Sci. Rep.">
        <title>Extended insight into the Mycobacterium chelonae-abscessus complex through whole genome sequencing of Mycobacterium salmoniphilum outbreak and Mycobacterium salmoniphilum-like strains.</title>
        <authorList>
            <person name="Behra P.R.K."/>
            <person name="Das S."/>
            <person name="Pettersson B.M.F."/>
            <person name="Shirreff L."/>
            <person name="DuCote T."/>
            <person name="Jacobsson K.G."/>
            <person name="Ennis D.G."/>
            <person name="Kirsebom L.A."/>
        </authorList>
    </citation>
    <scope>NUCLEOTIDE SEQUENCE [LARGE SCALE GENOMIC DNA]</scope>
    <source>
        <strain evidence="1 2">DSM 45524</strain>
    </source>
</reference>
<sequence length="218" mass="23817">MSHEPPRTQPASIEGCFRRVFRASEQSPSTEDVLPPKATRLREQFLAALVPYRGPQPDGSGQYLGGDYLLGRHSALPSWFNTALFGIPLQAADGPYPEIVRIWGAVDWPSLLTDHPEFLVLTDGDRAHLTNGPQWARVRSAYTAVCTAGHIPMLDVAVSVSRDARIVLCPLGLIVSHITNEALIATVSGILIGDDPAHPSAVECDDLREHTGHVEWSW</sequence>
<name>A0A4R5P4T4_9MYCO</name>
<dbReference type="RefSeq" id="WP_078335821.1">
    <property type="nucleotide sequence ID" value="NZ_MAFQ01000014.1"/>
</dbReference>
<protein>
    <submittedName>
        <fullName evidence="1">Uncharacterized protein</fullName>
    </submittedName>
</protein>
<evidence type="ECO:0000313" key="2">
    <source>
        <dbReference type="Proteomes" id="UP000295627"/>
    </source>
</evidence>
<accession>A0A4R5P4T4</accession>
<organism evidence="1 2">
    <name type="scientific">Mycobacteroides franklinii</name>
    <dbReference type="NCBI Taxonomy" id="948102"/>
    <lineage>
        <taxon>Bacteria</taxon>
        <taxon>Bacillati</taxon>
        <taxon>Actinomycetota</taxon>
        <taxon>Actinomycetes</taxon>
        <taxon>Mycobacteriales</taxon>
        <taxon>Mycobacteriaceae</taxon>
        <taxon>Mycobacteroides</taxon>
    </lineage>
</organism>
<comment type="caution">
    <text evidence="1">The sequence shown here is derived from an EMBL/GenBank/DDBJ whole genome shotgun (WGS) entry which is preliminary data.</text>
</comment>
<evidence type="ECO:0000313" key="1">
    <source>
        <dbReference type="EMBL" id="TDH18026.1"/>
    </source>
</evidence>
<dbReference type="AlphaFoldDB" id="A0A4R5P4T4"/>